<organism evidence="3 4">
    <name type="scientific">Candidatus Cerribacteria bacterium 'Amazon FNV 2010 28 9'</name>
    <dbReference type="NCBI Taxonomy" id="2081795"/>
    <lineage>
        <taxon>Bacteria</taxon>
        <taxon>Candidatus Cerribacteria</taxon>
    </lineage>
</organism>
<dbReference type="PROSITE" id="PS50173">
    <property type="entry name" value="UMUC"/>
    <property type="match status" value="1"/>
</dbReference>
<comment type="similarity">
    <text evidence="1">Belongs to the DNA polymerase type-Y family.</text>
</comment>
<dbReference type="PANTHER" id="PTHR11076:SF33">
    <property type="entry name" value="DNA POLYMERASE KAPPA"/>
    <property type="match status" value="1"/>
</dbReference>
<dbReference type="GO" id="GO:0042276">
    <property type="term" value="P:error-prone translesion synthesis"/>
    <property type="evidence" value="ECO:0007669"/>
    <property type="project" value="TreeGrafter"/>
</dbReference>
<feature type="domain" description="UmuC" evidence="2">
    <location>
        <begin position="2"/>
        <end position="108"/>
    </location>
</feature>
<evidence type="ECO:0000259" key="2">
    <source>
        <dbReference type="PROSITE" id="PS50173"/>
    </source>
</evidence>
<dbReference type="SUPFAM" id="SSF56672">
    <property type="entry name" value="DNA/RNA polymerases"/>
    <property type="match status" value="1"/>
</dbReference>
<name>A0A317JQA2_9BACT</name>
<dbReference type="InterPro" id="IPR001126">
    <property type="entry name" value="UmuC"/>
</dbReference>
<dbReference type="InterPro" id="IPR043502">
    <property type="entry name" value="DNA/RNA_pol_sf"/>
</dbReference>
<protein>
    <recommendedName>
        <fullName evidence="2">UmuC domain-containing protein</fullName>
    </recommendedName>
</protein>
<evidence type="ECO:0000256" key="1">
    <source>
        <dbReference type="ARBA" id="ARBA00010945"/>
    </source>
</evidence>
<sequence length="157" mass="17438">MFFHVDINSYFATMLQQENPALRGKPIGVVKGVGRSCIIASSNEAKTFGVKTGCRVREARLLCPIITLVPANFDLCLASTRKLKELFHHLCPHVDIFSLDEAFLNMTGCEILMRQLLHSSPPLGGGGRGRCSTLEQQFGHLIQSRIKEMLGTWYSAM</sequence>
<dbReference type="Gene3D" id="3.30.70.270">
    <property type="match status" value="1"/>
</dbReference>
<dbReference type="InterPro" id="IPR050116">
    <property type="entry name" value="DNA_polymerase-Y"/>
</dbReference>
<dbReference type="PANTHER" id="PTHR11076">
    <property type="entry name" value="DNA REPAIR POLYMERASE UMUC / TRANSFERASE FAMILY MEMBER"/>
    <property type="match status" value="1"/>
</dbReference>
<evidence type="ECO:0000313" key="3">
    <source>
        <dbReference type="EMBL" id="PWU24014.1"/>
    </source>
</evidence>
<dbReference type="GO" id="GO:0009432">
    <property type="term" value="P:SOS response"/>
    <property type="evidence" value="ECO:0007669"/>
    <property type="project" value="TreeGrafter"/>
</dbReference>
<evidence type="ECO:0000313" key="4">
    <source>
        <dbReference type="Proteomes" id="UP000246104"/>
    </source>
</evidence>
<dbReference type="Gene3D" id="3.40.1170.60">
    <property type="match status" value="1"/>
</dbReference>
<dbReference type="InterPro" id="IPR043128">
    <property type="entry name" value="Rev_trsase/Diguanyl_cyclase"/>
</dbReference>
<dbReference type="GO" id="GO:0003887">
    <property type="term" value="F:DNA-directed DNA polymerase activity"/>
    <property type="evidence" value="ECO:0007669"/>
    <property type="project" value="TreeGrafter"/>
</dbReference>
<dbReference type="AlphaFoldDB" id="A0A317JQA2"/>
<proteinExistence type="inferred from homology"/>
<dbReference type="EMBL" id="PSRQ01000015">
    <property type="protein sequence ID" value="PWU24014.1"/>
    <property type="molecule type" value="Genomic_DNA"/>
</dbReference>
<comment type="caution">
    <text evidence="3">The sequence shown here is derived from an EMBL/GenBank/DDBJ whole genome shotgun (WGS) entry which is preliminary data.</text>
</comment>
<dbReference type="Pfam" id="PF00817">
    <property type="entry name" value="IMS"/>
    <property type="match status" value="1"/>
</dbReference>
<dbReference type="GO" id="GO:0005829">
    <property type="term" value="C:cytosol"/>
    <property type="evidence" value="ECO:0007669"/>
    <property type="project" value="TreeGrafter"/>
</dbReference>
<reference evidence="3 4" key="1">
    <citation type="submission" date="2018-02" db="EMBL/GenBank/DDBJ databases">
        <title>Genomic Reconstructions from Amazon Rainforest and Pasture Soil Reveal Novel Insights into the Physiology of Candidate Phyla in Tropical Sites.</title>
        <authorList>
            <person name="Kroeger M.E."/>
            <person name="Delmont T."/>
            <person name="Eren A.M."/>
            <person name="Guo J."/>
            <person name="Meyer K.M."/>
            <person name="Khan K."/>
            <person name="Rodrigues J.L.M."/>
            <person name="Bohannan B.J.M."/>
            <person name="Tringe S."/>
            <person name="Borges C.D."/>
            <person name="Tiedje J."/>
            <person name="Tsai S.M."/>
            <person name="Nusslein K."/>
        </authorList>
    </citation>
    <scope>NUCLEOTIDE SEQUENCE [LARGE SCALE GENOMIC DNA]</scope>
    <source>
        <strain evidence="3">Amazon FNV 2010 28 9</strain>
    </source>
</reference>
<dbReference type="Proteomes" id="UP000246104">
    <property type="component" value="Unassembled WGS sequence"/>
</dbReference>
<dbReference type="GO" id="GO:0006281">
    <property type="term" value="P:DNA repair"/>
    <property type="evidence" value="ECO:0007669"/>
    <property type="project" value="InterPro"/>
</dbReference>
<accession>A0A317JQA2</accession>
<gene>
    <name evidence="3" type="ORF">C5B42_00965</name>
</gene>